<proteinExistence type="predicted"/>
<dbReference type="Pfam" id="PF12796">
    <property type="entry name" value="Ank_2"/>
    <property type="match status" value="1"/>
</dbReference>
<dbReference type="OrthoDB" id="551533at2759"/>
<dbReference type="InterPro" id="IPR002110">
    <property type="entry name" value="Ankyrin_rpt"/>
</dbReference>
<gene>
    <name evidence="4" type="ORF">GPECTOR_66g234</name>
</gene>
<dbReference type="InterPro" id="IPR036770">
    <property type="entry name" value="Ankyrin_rpt-contain_sf"/>
</dbReference>
<accession>A0A150G3Q1</accession>
<dbReference type="PROSITE" id="PS50088">
    <property type="entry name" value="ANK_REPEAT"/>
    <property type="match status" value="2"/>
</dbReference>
<dbReference type="SMART" id="SM00248">
    <property type="entry name" value="ANK"/>
    <property type="match status" value="2"/>
</dbReference>
<name>A0A150G3Q1_GONPE</name>
<organism evidence="4 5">
    <name type="scientific">Gonium pectorale</name>
    <name type="common">Green alga</name>
    <dbReference type="NCBI Taxonomy" id="33097"/>
    <lineage>
        <taxon>Eukaryota</taxon>
        <taxon>Viridiplantae</taxon>
        <taxon>Chlorophyta</taxon>
        <taxon>core chlorophytes</taxon>
        <taxon>Chlorophyceae</taxon>
        <taxon>CS clade</taxon>
        <taxon>Chlamydomonadales</taxon>
        <taxon>Volvocaceae</taxon>
        <taxon>Gonium</taxon>
    </lineage>
</organism>
<evidence type="ECO:0000256" key="2">
    <source>
        <dbReference type="ARBA" id="ARBA00023043"/>
    </source>
</evidence>
<keyword evidence="2 3" id="KW-0040">ANK repeat</keyword>
<dbReference type="PANTHER" id="PTHR24171">
    <property type="entry name" value="ANKYRIN REPEAT DOMAIN-CONTAINING PROTEIN 39-RELATED"/>
    <property type="match status" value="1"/>
</dbReference>
<sequence length="96" mass="10045">MAGNSTALHSAAQNGHVKCVVALLQAGANKEAATKDGHTPLHKAAKFGYVEAVRALLEAGANKEAADKDGRTALDIARANRKEGVVALLQTWQNSR</sequence>
<keyword evidence="5" id="KW-1185">Reference proteome</keyword>
<dbReference type="Gene3D" id="1.25.40.20">
    <property type="entry name" value="Ankyrin repeat-containing domain"/>
    <property type="match status" value="1"/>
</dbReference>
<dbReference type="PANTHER" id="PTHR24171:SF9">
    <property type="entry name" value="ANKYRIN REPEAT DOMAIN-CONTAINING PROTEIN 39"/>
    <property type="match status" value="1"/>
</dbReference>
<evidence type="ECO:0000256" key="1">
    <source>
        <dbReference type="ARBA" id="ARBA00022737"/>
    </source>
</evidence>
<dbReference type="AlphaFoldDB" id="A0A150G3Q1"/>
<dbReference type="PRINTS" id="PR01415">
    <property type="entry name" value="ANKYRIN"/>
</dbReference>
<evidence type="ECO:0000256" key="3">
    <source>
        <dbReference type="PROSITE-ProRule" id="PRU00023"/>
    </source>
</evidence>
<protein>
    <submittedName>
        <fullName evidence="4">Uncharacterized protein</fullName>
    </submittedName>
</protein>
<dbReference type="EMBL" id="LSYV01000067">
    <property type="protein sequence ID" value="KXZ44506.1"/>
    <property type="molecule type" value="Genomic_DNA"/>
</dbReference>
<feature type="repeat" description="ANK" evidence="3">
    <location>
        <begin position="3"/>
        <end position="35"/>
    </location>
</feature>
<dbReference type="STRING" id="33097.A0A150G3Q1"/>
<comment type="caution">
    <text evidence="4">The sequence shown here is derived from an EMBL/GenBank/DDBJ whole genome shotgun (WGS) entry which is preliminary data.</text>
</comment>
<evidence type="ECO:0000313" key="5">
    <source>
        <dbReference type="Proteomes" id="UP000075714"/>
    </source>
</evidence>
<evidence type="ECO:0000313" key="4">
    <source>
        <dbReference type="EMBL" id="KXZ44506.1"/>
    </source>
</evidence>
<keyword evidence="1" id="KW-0677">Repeat</keyword>
<feature type="repeat" description="ANK" evidence="3">
    <location>
        <begin position="36"/>
        <end position="68"/>
    </location>
</feature>
<dbReference type="PROSITE" id="PS50297">
    <property type="entry name" value="ANK_REP_REGION"/>
    <property type="match status" value="2"/>
</dbReference>
<dbReference type="SUPFAM" id="SSF48403">
    <property type="entry name" value="Ankyrin repeat"/>
    <property type="match status" value="1"/>
</dbReference>
<reference evidence="5" key="1">
    <citation type="journal article" date="2016" name="Nat. Commun.">
        <title>The Gonium pectorale genome demonstrates co-option of cell cycle regulation during the evolution of multicellularity.</title>
        <authorList>
            <person name="Hanschen E.R."/>
            <person name="Marriage T.N."/>
            <person name="Ferris P.J."/>
            <person name="Hamaji T."/>
            <person name="Toyoda A."/>
            <person name="Fujiyama A."/>
            <person name="Neme R."/>
            <person name="Noguchi H."/>
            <person name="Minakuchi Y."/>
            <person name="Suzuki M."/>
            <person name="Kawai-Toyooka H."/>
            <person name="Smith D.R."/>
            <person name="Sparks H."/>
            <person name="Anderson J."/>
            <person name="Bakaric R."/>
            <person name="Luria V."/>
            <person name="Karger A."/>
            <person name="Kirschner M.W."/>
            <person name="Durand P.M."/>
            <person name="Michod R.E."/>
            <person name="Nozaki H."/>
            <person name="Olson B.J."/>
        </authorList>
    </citation>
    <scope>NUCLEOTIDE SEQUENCE [LARGE SCALE GENOMIC DNA]</scope>
    <source>
        <strain evidence="5">NIES-2863</strain>
    </source>
</reference>
<dbReference type="Proteomes" id="UP000075714">
    <property type="component" value="Unassembled WGS sequence"/>
</dbReference>